<feature type="transmembrane region" description="Helical" evidence="6">
    <location>
        <begin position="320"/>
        <end position="338"/>
    </location>
</feature>
<keyword evidence="9" id="KW-1185">Reference proteome</keyword>
<evidence type="ECO:0000256" key="1">
    <source>
        <dbReference type="ARBA" id="ARBA00004429"/>
    </source>
</evidence>
<name>A0ABU3PZ86_9ACTN</name>
<protein>
    <submittedName>
        <fullName evidence="8">MFS transporter</fullName>
    </submittedName>
</protein>
<feature type="transmembrane region" description="Helical" evidence="6">
    <location>
        <begin position="79"/>
        <end position="98"/>
    </location>
</feature>
<keyword evidence="2" id="KW-0813">Transport</keyword>
<evidence type="ECO:0000256" key="6">
    <source>
        <dbReference type="SAM" id="Phobius"/>
    </source>
</evidence>
<gene>
    <name evidence="8" type="ORF">RDV89_15975</name>
</gene>
<comment type="subcellular location">
    <subcellularLocation>
        <location evidence="1">Cell inner membrane</location>
        <topology evidence="1">Multi-pass membrane protein</topology>
    </subcellularLocation>
</comment>
<feature type="transmembrane region" description="Helical" evidence="6">
    <location>
        <begin position="49"/>
        <end position="67"/>
    </location>
</feature>
<feature type="transmembrane region" description="Helical" evidence="6">
    <location>
        <begin position="487"/>
        <end position="513"/>
    </location>
</feature>
<feature type="transmembrane region" description="Helical" evidence="6">
    <location>
        <begin position="453"/>
        <end position="475"/>
    </location>
</feature>
<organism evidence="8 9">
    <name type="scientific">Nocardioides imazamoxiresistens</name>
    <dbReference type="NCBI Taxonomy" id="3231893"/>
    <lineage>
        <taxon>Bacteria</taxon>
        <taxon>Bacillati</taxon>
        <taxon>Actinomycetota</taxon>
        <taxon>Actinomycetes</taxon>
        <taxon>Propionibacteriales</taxon>
        <taxon>Nocardioidaceae</taxon>
        <taxon>Nocardioides</taxon>
    </lineage>
</organism>
<evidence type="ECO:0000256" key="2">
    <source>
        <dbReference type="ARBA" id="ARBA00022448"/>
    </source>
</evidence>
<evidence type="ECO:0000259" key="7">
    <source>
        <dbReference type="PROSITE" id="PS50850"/>
    </source>
</evidence>
<evidence type="ECO:0000313" key="8">
    <source>
        <dbReference type="EMBL" id="MDT9594583.1"/>
    </source>
</evidence>
<feature type="transmembrane region" description="Helical" evidence="6">
    <location>
        <begin position="359"/>
        <end position="380"/>
    </location>
</feature>
<dbReference type="EMBL" id="JAVYII010000007">
    <property type="protein sequence ID" value="MDT9594583.1"/>
    <property type="molecule type" value="Genomic_DNA"/>
</dbReference>
<dbReference type="PANTHER" id="PTHR23501:SF191">
    <property type="entry name" value="VACUOLAR BASIC AMINO ACID TRANSPORTER 4"/>
    <property type="match status" value="1"/>
</dbReference>
<feature type="transmembrane region" description="Helical" evidence="6">
    <location>
        <begin position="167"/>
        <end position="186"/>
    </location>
</feature>
<evidence type="ECO:0000256" key="4">
    <source>
        <dbReference type="ARBA" id="ARBA00022989"/>
    </source>
</evidence>
<feature type="transmembrane region" description="Helical" evidence="6">
    <location>
        <begin position="248"/>
        <end position="268"/>
    </location>
</feature>
<accession>A0ABU3PZ86</accession>
<dbReference type="InterPro" id="IPR036259">
    <property type="entry name" value="MFS_trans_sf"/>
</dbReference>
<feature type="transmembrane region" description="Helical" evidence="6">
    <location>
        <begin position="206"/>
        <end position="228"/>
    </location>
</feature>
<dbReference type="PROSITE" id="PS50850">
    <property type="entry name" value="MFS"/>
    <property type="match status" value="1"/>
</dbReference>
<feature type="transmembrane region" description="Helical" evidence="6">
    <location>
        <begin position="289"/>
        <end position="308"/>
    </location>
</feature>
<feature type="transmembrane region" description="Helical" evidence="6">
    <location>
        <begin position="104"/>
        <end position="126"/>
    </location>
</feature>
<dbReference type="InterPro" id="IPR020846">
    <property type="entry name" value="MFS_dom"/>
</dbReference>
<reference evidence="8 9" key="1">
    <citation type="submission" date="2023-08" db="EMBL/GenBank/DDBJ databases">
        <title>Nocardioides seae sp. nov., a bacterium isolated from a soil.</title>
        <authorList>
            <person name="Wang X."/>
        </authorList>
    </citation>
    <scope>NUCLEOTIDE SEQUENCE [LARGE SCALE GENOMIC DNA]</scope>
    <source>
        <strain evidence="8 9">YZH12</strain>
    </source>
</reference>
<dbReference type="Gene3D" id="1.20.1250.20">
    <property type="entry name" value="MFS general substrate transporter like domains"/>
    <property type="match status" value="1"/>
</dbReference>
<dbReference type="Proteomes" id="UP001268542">
    <property type="component" value="Unassembled WGS sequence"/>
</dbReference>
<feature type="transmembrane region" description="Helical" evidence="6">
    <location>
        <begin position="549"/>
        <end position="569"/>
    </location>
</feature>
<keyword evidence="5 6" id="KW-0472">Membrane</keyword>
<comment type="caution">
    <text evidence="8">The sequence shown here is derived from an EMBL/GenBank/DDBJ whole genome shotgun (WGS) entry which is preliminary data.</text>
</comment>
<dbReference type="RefSeq" id="WP_315734481.1">
    <property type="nucleotide sequence ID" value="NZ_JAVYII010000007.1"/>
</dbReference>
<keyword evidence="3 6" id="KW-0812">Transmembrane</keyword>
<sequence length="585" mass="59324">MSLRTADRLLLGLAAVAVAIAAADTYVVVLALPEMSAAAGISVVDLQKAAPIISGFLLGYVAMLPLIGRVADLEGRVPVLLMALTVFAIGSAVTTVAFDLPTMVGGRFLQGVGGGGLVPATMALVADLYPVERRGLPLGLVSAVQEAGSVLGPVAGAGILAVGTWRAIFALNVAAGLVLLVAVGTAGRRSATKDLGPPPRTHPPDVVSWMLIGLVAVAGTLVSLQPPGLLSDATWGRLFSPYAGDSRWLSPVGLLTVLPLLVLLVWSATASAPLLDLRRWGRALVQADLPGSLLLAAALGGVVLAFGTGDPEIQLFSDQGHWYLVGSAVATALLVWHLRRAEAPVVPRGALAARPAWGGLLVSFFVGAALIAAVVSLPLFARTTVYPDSQVLASLVLVRLLVALPVGAVLGGWLLSRVPAGVVAGAGMLLAAVGFVWMSRWEADALESLLANVPLLLTGLGFGLALAPVNAVVLATTKDAVHGLASALVVVARMVGMLVGVSALTALGLQAFYAERDALPPVAEVCGEPSPCGAYNDLLKGAALAQEQVVFAGAAGCAVIAAVLALLLFRGAATRNRAAGALLIG</sequence>
<feature type="transmembrane region" description="Helical" evidence="6">
    <location>
        <begin position="138"/>
        <end position="161"/>
    </location>
</feature>
<proteinExistence type="predicted"/>
<dbReference type="InterPro" id="IPR011701">
    <property type="entry name" value="MFS"/>
</dbReference>
<dbReference type="Pfam" id="PF07690">
    <property type="entry name" value="MFS_1"/>
    <property type="match status" value="1"/>
</dbReference>
<dbReference type="PANTHER" id="PTHR23501">
    <property type="entry name" value="MAJOR FACILITATOR SUPERFAMILY"/>
    <property type="match status" value="1"/>
</dbReference>
<keyword evidence="4 6" id="KW-1133">Transmembrane helix</keyword>
<dbReference type="Gene3D" id="1.20.1720.10">
    <property type="entry name" value="Multidrug resistance protein D"/>
    <property type="match status" value="1"/>
</dbReference>
<evidence type="ECO:0000256" key="5">
    <source>
        <dbReference type="ARBA" id="ARBA00023136"/>
    </source>
</evidence>
<dbReference type="SUPFAM" id="SSF103473">
    <property type="entry name" value="MFS general substrate transporter"/>
    <property type="match status" value="1"/>
</dbReference>
<evidence type="ECO:0000256" key="3">
    <source>
        <dbReference type="ARBA" id="ARBA00022692"/>
    </source>
</evidence>
<evidence type="ECO:0000313" key="9">
    <source>
        <dbReference type="Proteomes" id="UP001268542"/>
    </source>
</evidence>
<feature type="domain" description="Major facilitator superfamily (MFS) profile" evidence="7">
    <location>
        <begin position="10"/>
        <end position="573"/>
    </location>
</feature>
<feature type="transmembrane region" description="Helical" evidence="6">
    <location>
        <begin position="392"/>
        <end position="415"/>
    </location>
</feature>
<feature type="transmembrane region" description="Helical" evidence="6">
    <location>
        <begin position="422"/>
        <end position="441"/>
    </location>
</feature>